<feature type="binding site" evidence="10">
    <location>
        <position position="378"/>
    </location>
    <ligand>
        <name>NADP(+)</name>
        <dbReference type="ChEBI" id="CHEBI:58349"/>
    </ligand>
</feature>
<dbReference type="Proteomes" id="UP000280307">
    <property type="component" value="Unassembled WGS sequence"/>
</dbReference>
<evidence type="ECO:0000256" key="1">
    <source>
        <dbReference type="ARBA" id="ARBA00001974"/>
    </source>
</evidence>
<dbReference type="InterPro" id="IPR023753">
    <property type="entry name" value="FAD/NAD-binding_dom"/>
</dbReference>
<proteinExistence type="inferred from homology"/>
<accession>A0A426U6D7</accession>
<feature type="binding site" evidence="9">
    <location>
        <position position="22"/>
    </location>
    <ligand>
        <name>FAD</name>
        <dbReference type="ChEBI" id="CHEBI:57692"/>
    </ligand>
</feature>
<dbReference type="PRINTS" id="PR00419">
    <property type="entry name" value="ADXRDTASE"/>
</dbReference>
<dbReference type="Pfam" id="PF07992">
    <property type="entry name" value="Pyr_redox_2"/>
    <property type="match status" value="1"/>
</dbReference>
<protein>
    <recommendedName>
        <fullName evidence="3">ferredoxin--NADP(+) reductase</fullName>
        <ecNumber evidence="3">1.18.1.2</ecNumber>
    </recommendedName>
</protein>
<comment type="similarity">
    <text evidence="2">Belongs to the ferredoxin--NADP reductase type 1 family.</text>
</comment>
<feature type="binding site" evidence="10">
    <location>
        <position position="215"/>
    </location>
    <ligand>
        <name>NADP(+)</name>
        <dbReference type="ChEBI" id="CHEBI:58349"/>
    </ligand>
</feature>
<dbReference type="AlphaFoldDB" id="A0A426U6D7"/>
<comment type="caution">
    <text evidence="12">The sequence shown here is derived from an EMBL/GenBank/DDBJ whole genome shotgun (WGS) entry which is preliminary data.</text>
</comment>
<feature type="binding site" evidence="10">
    <location>
        <begin position="159"/>
        <end position="162"/>
    </location>
    <ligand>
        <name>NADP(+)</name>
        <dbReference type="ChEBI" id="CHEBI:58349"/>
    </ligand>
</feature>
<dbReference type="GO" id="GO:0004324">
    <property type="term" value="F:ferredoxin-NADP+ reductase activity"/>
    <property type="evidence" value="ECO:0007669"/>
    <property type="project" value="UniProtKB-EC"/>
</dbReference>
<evidence type="ECO:0000313" key="13">
    <source>
        <dbReference type="Proteomes" id="UP000280307"/>
    </source>
</evidence>
<evidence type="ECO:0000256" key="2">
    <source>
        <dbReference type="ARBA" id="ARBA00008312"/>
    </source>
</evidence>
<keyword evidence="5 9" id="KW-0274">FAD</keyword>
<name>A0A426U6D7_9CHLR</name>
<evidence type="ECO:0000256" key="9">
    <source>
        <dbReference type="PIRSR" id="PIRSR000362-1"/>
    </source>
</evidence>
<evidence type="ECO:0000256" key="7">
    <source>
        <dbReference type="ARBA" id="ARBA00023002"/>
    </source>
</evidence>
<feature type="domain" description="FAD/NAD(P)-binding" evidence="11">
    <location>
        <begin position="13"/>
        <end position="170"/>
    </location>
</feature>
<dbReference type="InterPro" id="IPR021163">
    <property type="entry name" value="Ferredox_Rdtase_adrenod"/>
</dbReference>
<evidence type="ECO:0000256" key="3">
    <source>
        <dbReference type="ARBA" id="ARBA00013223"/>
    </source>
</evidence>
<keyword evidence="6 10" id="KW-0521">NADP</keyword>
<evidence type="ECO:0000256" key="6">
    <source>
        <dbReference type="ARBA" id="ARBA00022857"/>
    </source>
</evidence>
<comment type="cofactor">
    <cofactor evidence="1 9">
        <name>FAD</name>
        <dbReference type="ChEBI" id="CHEBI:57692"/>
    </cofactor>
</comment>
<comment type="catalytic activity">
    <reaction evidence="8">
        <text>2 reduced [2Fe-2S]-[ferredoxin] + NADP(+) + H(+) = 2 oxidized [2Fe-2S]-[ferredoxin] + NADPH</text>
        <dbReference type="Rhea" id="RHEA:20125"/>
        <dbReference type="Rhea" id="RHEA-COMP:10000"/>
        <dbReference type="Rhea" id="RHEA-COMP:10001"/>
        <dbReference type="ChEBI" id="CHEBI:15378"/>
        <dbReference type="ChEBI" id="CHEBI:33737"/>
        <dbReference type="ChEBI" id="CHEBI:33738"/>
        <dbReference type="ChEBI" id="CHEBI:57783"/>
        <dbReference type="ChEBI" id="CHEBI:58349"/>
        <dbReference type="EC" id="1.18.1.2"/>
    </reaction>
</comment>
<dbReference type="Gene3D" id="3.50.50.60">
    <property type="entry name" value="FAD/NAD(P)-binding domain"/>
    <property type="match status" value="1"/>
</dbReference>
<keyword evidence="7" id="KW-0560">Oxidoreductase</keyword>
<evidence type="ECO:0000259" key="11">
    <source>
        <dbReference type="Pfam" id="PF07992"/>
    </source>
</evidence>
<organism evidence="12 13">
    <name type="scientific">Candidatus Viridilinea halotolerans</name>
    <dbReference type="NCBI Taxonomy" id="2491704"/>
    <lineage>
        <taxon>Bacteria</taxon>
        <taxon>Bacillati</taxon>
        <taxon>Chloroflexota</taxon>
        <taxon>Chloroflexia</taxon>
        <taxon>Chloroflexales</taxon>
        <taxon>Chloroflexineae</taxon>
        <taxon>Oscillochloridaceae</taxon>
        <taxon>Candidatus Viridilinea</taxon>
    </lineage>
</organism>
<gene>
    <name evidence="12" type="ORF">EI684_04460</name>
</gene>
<evidence type="ECO:0000256" key="10">
    <source>
        <dbReference type="PIRSR" id="PIRSR000362-2"/>
    </source>
</evidence>
<dbReference type="PANTHER" id="PTHR48467">
    <property type="entry name" value="GLUTAMATE SYNTHASE 1 [NADH], CHLOROPLASTIC-LIKE"/>
    <property type="match status" value="1"/>
</dbReference>
<evidence type="ECO:0000256" key="8">
    <source>
        <dbReference type="ARBA" id="ARBA00047776"/>
    </source>
</evidence>
<dbReference type="Gene3D" id="3.40.50.720">
    <property type="entry name" value="NAD(P)-binding Rossmann-like Domain"/>
    <property type="match status" value="1"/>
</dbReference>
<dbReference type="EC" id="1.18.1.2" evidence="3"/>
<keyword evidence="4" id="KW-0285">Flavoprotein</keyword>
<sequence length="462" mass="49082">MSAHLGTAERPLRVAIVGAGPAGFYAAEALLKQKDLVCRIDFFNRLPTPYGLVREGVAPDHQSIKAVTRVYDKLAAGTNVRYFGNVTFGRDLHHADLKARYDQIVYAVGAQSDRQMGIAGEDLAGSMPATVFVGWYNGHPDYCDLAFPLDCERVIVVGNGNVAMDVTRILVCDPAELAKSDIADHALAALRGSKVREVVMLGRRGPVQAAFTNPELKEFGELAGVDVLVDPADLDLDAQSEASLAEDKTAQKNVALLRTYAARGETGAPRRIVMRFLASPVEVLGAEGKMTAVKVERNQLVAAADGTMRPKGTGVYDTIEAGMILRSVGYKGVPIPDVPYDSAKGTIPNVAGRVTSPESNAVVAGEYVVGWAKRGPSGVIGTNKPDAAATVAMMLADLPHLPAASNAEDVATLLAERGADAVSYADWKILDAHEAALGAAQGRPRVKVTRVDEMMAIIRQGR</sequence>
<dbReference type="InterPro" id="IPR036188">
    <property type="entry name" value="FAD/NAD-bd_sf"/>
</dbReference>
<dbReference type="SUPFAM" id="SSF51971">
    <property type="entry name" value="Nucleotide-binding domain"/>
    <property type="match status" value="2"/>
</dbReference>
<feature type="binding site" evidence="9">
    <location>
        <position position="52"/>
    </location>
    <ligand>
        <name>FAD</name>
        <dbReference type="ChEBI" id="CHEBI:57692"/>
    </ligand>
</feature>
<evidence type="ECO:0000256" key="5">
    <source>
        <dbReference type="ARBA" id="ARBA00022827"/>
    </source>
</evidence>
<dbReference type="EMBL" id="RSAS01000183">
    <property type="protein sequence ID" value="RRR75520.1"/>
    <property type="molecule type" value="Genomic_DNA"/>
</dbReference>
<evidence type="ECO:0000256" key="4">
    <source>
        <dbReference type="ARBA" id="ARBA00022630"/>
    </source>
</evidence>
<evidence type="ECO:0000313" key="12">
    <source>
        <dbReference type="EMBL" id="RRR75520.1"/>
    </source>
</evidence>
<feature type="binding site" evidence="9">
    <location>
        <position position="371"/>
    </location>
    <ligand>
        <name>FAD</name>
        <dbReference type="ChEBI" id="CHEBI:57692"/>
    </ligand>
</feature>
<dbReference type="PIRSF" id="PIRSF000362">
    <property type="entry name" value="FNR"/>
    <property type="match status" value="1"/>
</dbReference>
<dbReference type="PANTHER" id="PTHR48467:SF1">
    <property type="entry name" value="GLUTAMATE SYNTHASE 1 [NADH], CHLOROPLASTIC-LIKE"/>
    <property type="match status" value="1"/>
</dbReference>
<reference evidence="12 13" key="1">
    <citation type="submission" date="2018-12" db="EMBL/GenBank/DDBJ databases">
        <title>Genome Sequence of Candidatus Viridilinea halotolerans isolated from saline sulfide-rich spring.</title>
        <authorList>
            <person name="Grouzdev D.S."/>
            <person name="Burganskaya E.I."/>
            <person name="Krutkina M.S."/>
            <person name="Sukhacheva M.V."/>
            <person name="Gorlenko V.M."/>
        </authorList>
    </citation>
    <scope>NUCLEOTIDE SEQUENCE [LARGE SCALE GENOMIC DNA]</scope>
    <source>
        <strain evidence="12">Chok-6</strain>
    </source>
</reference>
<feature type="binding site" evidence="9">
    <location>
        <begin position="378"/>
        <end position="380"/>
    </location>
    <ligand>
        <name>FAD</name>
        <dbReference type="ChEBI" id="CHEBI:57692"/>
    </ligand>
</feature>
<dbReference type="InterPro" id="IPR055275">
    <property type="entry name" value="Ferredox_Rdtase"/>
</dbReference>
<feature type="binding site" evidence="10">
    <location>
        <begin position="203"/>
        <end position="204"/>
    </location>
    <ligand>
        <name>NADP(+)</name>
        <dbReference type="ChEBI" id="CHEBI:58349"/>
    </ligand>
</feature>